<gene>
    <name evidence="1" type="ORF">CDL23_04825</name>
</gene>
<dbReference type="AlphaFoldDB" id="A0A2N5PML0"/>
<proteinExistence type="predicted"/>
<dbReference type="RefSeq" id="WP_066730733.1">
    <property type="nucleotide sequence ID" value="NZ_NIHT01000006.1"/>
</dbReference>
<dbReference type="EMBL" id="NIHT01000006">
    <property type="protein sequence ID" value="PLT76344.1"/>
    <property type="molecule type" value="Genomic_DNA"/>
</dbReference>
<name>A0A2N5PML0_MEDGN</name>
<accession>A0A2N5PML0</accession>
<evidence type="ECO:0000313" key="1">
    <source>
        <dbReference type="EMBL" id="PLT76344.1"/>
    </source>
</evidence>
<sequence length="82" mass="9495">MMAMKFDEEKPRPLTMELETAKGMILTAVNKAKQECGIPNFIMEGIIADIHSQVTSQAKIEMINDFNMYLEELKKEERQDEE</sequence>
<evidence type="ECO:0000313" key="2">
    <source>
        <dbReference type="Proteomes" id="UP000235093"/>
    </source>
</evidence>
<organism evidence="1 2">
    <name type="scientific">Mediterraneibacter gnavus</name>
    <name type="common">Ruminococcus gnavus</name>
    <dbReference type="NCBI Taxonomy" id="33038"/>
    <lineage>
        <taxon>Bacteria</taxon>
        <taxon>Bacillati</taxon>
        <taxon>Bacillota</taxon>
        <taxon>Clostridia</taxon>
        <taxon>Lachnospirales</taxon>
        <taxon>Lachnospiraceae</taxon>
        <taxon>Mediterraneibacter</taxon>
    </lineage>
</organism>
<dbReference type="Proteomes" id="UP000235093">
    <property type="component" value="Unassembled WGS sequence"/>
</dbReference>
<protein>
    <submittedName>
        <fullName evidence="1">Uncharacterized protein</fullName>
    </submittedName>
</protein>
<reference evidence="1 2" key="1">
    <citation type="journal article" date="2017" name="Genome Med.">
        <title>A novel Ruminococcus gnavus clade enriched in inflammatory bowel disease patients.</title>
        <authorList>
            <person name="Hall A.B."/>
            <person name="Yassour M."/>
            <person name="Sauk J."/>
            <person name="Garner A."/>
            <person name="Jiang X."/>
            <person name="Arthur T."/>
            <person name="Lagoudas G.K."/>
            <person name="Vatanen T."/>
            <person name="Fornelos N."/>
            <person name="Wilson R."/>
            <person name="Bertha M."/>
            <person name="Cohen M."/>
            <person name="Garber J."/>
            <person name="Khalili H."/>
            <person name="Gevers D."/>
            <person name="Ananthakrishnan A.N."/>
            <person name="Kugathasan S."/>
            <person name="Lander E.S."/>
            <person name="Blainey P."/>
            <person name="Vlamakis H."/>
            <person name="Xavier R.J."/>
            <person name="Huttenhower C."/>
        </authorList>
    </citation>
    <scope>NUCLEOTIDE SEQUENCE [LARGE SCALE GENOMIC DNA]</scope>
    <source>
        <strain evidence="1 2">RJX1125</strain>
    </source>
</reference>
<comment type="caution">
    <text evidence="1">The sequence shown here is derived from an EMBL/GenBank/DDBJ whole genome shotgun (WGS) entry which is preliminary data.</text>
</comment>